<organism evidence="1 2">
    <name type="scientific">Panagrolaimus sp. ES5</name>
    <dbReference type="NCBI Taxonomy" id="591445"/>
    <lineage>
        <taxon>Eukaryota</taxon>
        <taxon>Metazoa</taxon>
        <taxon>Ecdysozoa</taxon>
        <taxon>Nematoda</taxon>
        <taxon>Chromadorea</taxon>
        <taxon>Rhabditida</taxon>
        <taxon>Tylenchina</taxon>
        <taxon>Panagrolaimomorpha</taxon>
        <taxon>Panagrolaimoidea</taxon>
        <taxon>Panagrolaimidae</taxon>
        <taxon>Panagrolaimus</taxon>
    </lineage>
</organism>
<proteinExistence type="predicted"/>
<dbReference type="WBParaSite" id="ES5_v2.g28410.t1">
    <property type="protein sequence ID" value="ES5_v2.g28410.t1"/>
    <property type="gene ID" value="ES5_v2.g28410"/>
</dbReference>
<sequence length="216" mass="24045">MGHGSSHHQNEAYDGSPDLPEPHTFRNGSRRLNGTTTLTGSALFPAGRTPGTAGTRTSTVRRVRDRGNRLDQGNPQPNRIPQRQLIRDREQSPAHPGNHPSGVTRPWKFDAILSRTPPDQATLEKFAWNPDDRSLNVFVKEDDRLTFHRHPIAQSTDCIRGKVGFNRGFHVWKITWPIRQRGTNAVIGVGTKAAPLHQTGYSSMVGSNAESYGWDL</sequence>
<evidence type="ECO:0000313" key="2">
    <source>
        <dbReference type="WBParaSite" id="ES5_v2.g28410.t1"/>
    </source>
</evidence>
<evidence type="ECO:0000313" key="1">
    <source>
        <dbReference type="Proteomes" id="UP000887579"/>
    </source>
</evidence>
<reference evidence="2" key="1">
    <citation type="submission" date="2022-11" db="UniProtKB">
        <authorList>
            <consortium name="WormBaseParasite"/>
        </authorList>
    </citation>
    <scope>IDENTIFICATION</scope>
</reference>
<name>A0AC34GFL6_9BILA</name>
<dbReference type="Proteomes" id="UP000887579">
    <property type="component" value="Unplaced"/>
</dbReference>
<accession>A0AC34GFL6</accession>
<protein>
    <submittedName>
        <fullName evidence="2">B30.2/SPRY domain-containing protein</fullName>
    </submittedName>
</protein>